<accession>A0A173R0T3</accession>
<evidence type="ECO:0000313" key="1">
    <source>
        <dbReference type="EMBL" id="MTK19934.1"/>
    </source>
</evidence>
<reference evidence="1 2" key="1">
    <citation type="journal article" date="2019" name="Nat. Med.">
        <title>A library of human gut bacterial isolates paired with longitudinal multiomics data enables mechanistic microbiome research.</title>
        <authorList>
            <person name="Poyet M."/>
            <person name="Groussin M."/>
            <person name="Gibbons S.M."/>
            <person name="Avila-Pacheco J."/>
            <person name="Jiang X."/>
            <person name="Kearney S.M."/>
            <person name="Perrotta A.R."/>
            <person name="Berdy B."/>
            <person name="Zhao S."/>
            <person name="Lieberman T.D."/>
            <person name="Swanson P.K."/>
            <person name="Smith M."/>
            <person name="Roesemann S."/>
            <person name="Alexander J.E."/>
            <person name="Rich S.A."/>
            <person name="Livny J."/>
            <person name="Vlamakis H."/>
            <person name="Clish C."/>
            <person name="Bullock K."/>
            <person name="Deik A."/>
            <person name="Scott J."/>
            <person name="Pierce K.A."/>
            <person name="Xavier R.J."/>
            <person name="Alm E.J."/>
        </authorList>
    </citation>
    <scope>NUCLEOTIDE SEQUENCE [LARGE SCALE GENOMIC DNA]</scope>
    <source>
        <strain evidence="1 2">BIOML-A198</strain>
    </source>
</reference>
<dbReference type="RefSeq" id="WP_006783831.1">
    <property type="nucleotide sequence ID" value="NZ_CABJBH010000008.1"/>
</dbReference>
<dbReference type="Proteomes" id="UP000487649">
    <property type="component" value="Unassembled WGS sequence"/>
</dbReference>
<sequence length="201" mass="23265">MGWKCLKQVLIMMMIILLTGCGSSREPIKSAVSSALIGVQNYDERTVEKYFGVNILDPNTFLDAKITNDIPFDRMMPQVVERFNFRILDVEDEGDCAIVYTEMTNVDMDKVMPLFYIEIFNRLFSNATLYEEGHPNQEELNEAYHQIMTYLIHSEEREMMTTTVEVHLIYEKDSWKIVLDEAVLNGIYGGLLTFFDEDEGV</sequence>
<dbReference type="EMBL" id="WMQE01000001">
    <property type="protein sequence ID" value="MTK19934.1"/>
    <property type="molecule type" value="Genomic_DNA"/>
</dbReference>
<organism evidence="1 2">
    <name type="scientific">Turicibacter sanguinis</name>
    <dbReference type="NCBI Taxonomy" id="154288"/>
    <lineage>
        <taxon>Bacteria</taxon>
        <taxon>Bacillati</taxon>
        <taxon>Bacillota</taxon>
        <taxon>Erysipelotrichia</taxon>
        <taxon>Erysipelotrichales</taxon>
        <taxon>Turicibacteraceae</taxon>
        <taxon>Turicibacter</taxon>
    </lineage>
</organism>
<name>A0A173R0T3_9FIRM</name>
<dbReference type="PROSITE" id="PS51257">
    <property type="entry name" value="PROKAR_LIPOPROTEIN"/>
    <property type="match status" value="1"/>
</dbReference>
<dbReference type="AlphaFoldDB" id="A0A173R0T3"/>
<comment type="caution">
    <text evidence="1">The sequence shown here is derived from an EMBL/GenBank/DDBJ whole genome shotgun (WGS) entry which is preliminary data.</text>
</comment>
<dbReference type="GeneID" id="60060041"/>
<protein>
    <submittedName>
        <fullName evidence="1">Uncharacterized protein</fullName>
    </submittedName>
</protein>
<proteinExistence type="predicted"/>
<evidence type="ECO:0000313" key="2">
    <source>
        <dbReference type="Proteomes" id="UP000487649"/>
    </source>
</evidence>
<gene>
    <name evidence="1" type="ORF">GMA92_00585</name>
</gene>